<dbReference type="RefSeq" id="WP_116002152.1">
    <property type="nucleotide sequence ID" value="NZ_QUOT01000001.1"/>
</dbReference>
<name>A0A3E0UJU5_9GAMM</name>
<dbReference type="PANTHER" id="PTHR43080:SF2">
    <property type="entry name" value="CBS DOMAIN-CONTAINING PROTEIN"/>
    <property type="match status" value="1"/>
</dbReference>
<dbReference type="SMART" id="SM00116">
    <property type="entry name" value="CBS"/>
    <property type="match status" value="2"/>
</dbReference>
<evidence type="ECO:0000256" key="2">
    <source>
        <dbReference type="PROSITE-ProRule" id="PRU00703"/>
    </source>
</evidence>
<evidence type="ECO:0000313" key="4">
    <source>
        <dbReference type="EMBL" id="REL31375.1"/>
    </source>
</evidence>
<feature type="domain" description="CBS" evidence="3">
    <location>
        <begin position="78"/>
        <end position="132"/>
    </location>
</feature>
<dbReference type="Gene3D" id="3.10.580.10">
    <property type="entry name" value="CBS-domain"/>
    <property type="match status" value="1"/>
</dbReference>
<dbReference type="OrthoDB" id="9771532at2"/>
<dbReference type="InterPro" id="IPR046342">
    <property type="entry name" value="CBS_dom_sf"/>
</dbReference>
<dbReference type="InterPro" id="IPR000644">
    <property type="entry name" value="CBS_dom"/>
</dbReference>
<organism evidence="5 7">
    <name type="scientific">Thalassotalea euphylliae</name>
    <dbReference type="NCBI Taxonomy" id="1655234"/>
    <lineage>
        <taxon>Bacteria</taxon>
        <taxon>Pseudomonadati</taxon>
        <taxon>Pseudomonadota</taxon>
        <taxon>Gammaproteobacteria</taxon>
        <taxon>Alteromonadales</taxon>
        <taxon>Colwelliaceae</taxon>
        <taxon>Thalassotalea</taxon>
    </lineage>
</organism>
<dbReference type="Proteomes" id="UP000256899">
    <property type="component" value="Unassembled WGS sequence"/>
</dbReference>
<dbReference type="PANTHER" id="PTHR43080">
    <property type="entry name" value="CBS DOMAIN-CONTAINING PROTEIN CBSX3, MITOCHONDRIAL"/>
    <property type="match status" value="1"/>
</dbReference>
<reference evidence="4" key="2">
    <citation type="submission" date="2018-08" db="EMBL/GenBank/DDBJ databases">
        <authorList>
            <person name="Ferrada E.E."/>
            <person name="Latorre B.A."/>
        </authorList>
    </citation>
    <scope>NUCLEOTIDE SEQUENCE</scope>
    <source>
        <strain evidence="4">H3</strain>
    </source>
</reference>
<comment type="caution">
    <text evidence="5">The sequence shown here is derived from an EMBL/GenBank/DDBJ whole genome shotgun (WGS) entry which is preliminary data.</text>
</comment>
<evidence type="ECO:0000256" key="1">
    <source>
        <dbReference type="ARBA" id="ARBA00023122"/>
    </source>
</evidence>
<evidence type="ECO:0000313" key="5">
    <source>
        <dbReference type="EMBL" id="REL37156.1"/>
    </source>
</evidence>
<protein>
    <submittedName>
        <fullName evidence="5">CBS domain-containing protein</fullName>
    </submittedName>
</protein>
<dbReference type="Pfam" id="PF00571">
    <property type="entry name" value="CBS"/>
    <property type="match status" value="2"/>
</dbReference>
<dbReference type="EMBL" id="QUOV01000001">
    <property type="protein sequence ID" value="REL37156.1"/>
    <property type="molecule type" value="Genomic_DNA"/>
</dbReference>
<evidence type="ECO:0000259" key="3">
    <source>
        <dbReference type="PROSITE" id="PS51371"/>
    </source>
</evidence>
<dbReference type="CDD" id="cd04630">
    <property type="entry name" value="CBS_pair_bac"/>
    <property type="match status" value="1"/>
</dbReference>
<sequence length="132" mass="14989">MKQTIKAKDVMTSAYAQLDGMQTVREALTAMKEKNTQVVIVNKRDQHDAYGILLLSDIAKKVLAKDRSLDRVNIYEIMSKPVMSVPPEMDVRYCARLFDKFGLSCAPVIESEQILGLVGYQELLMKTIEQFE</sequence>
<gene>
    <name evidence="5" type="ORF">DXX92_18590</name>
    <name evidence="4" type="ORF">DXX94_11980</name>
</gene>
<accession>A0A3E0UJU5</accession>
<evidence type="ECO:0000313" key="7">
    <source>
        <dbReference type="Proteomes" id="UP000256999"/>
    </source>
</evidence>
<proteinExistence type="predicted"/>
<keyword evidence="6" id="KW-1185">Reference proteome</keyword>
<dbReference type="InterPro" id="IPR051257">
    <property type="entry name" value="Diverse_CBS-Domain"/>
</dbReference>
<dbReference type="SUPFAM" id="SSF54631">
    <property type="entry name" value="CBS-domain pair"/>
    <property type="match status" value="1"/>
</dbReference>
<evidence type="ECO:0000313" key="6">
    <source>
        <dbReference type="Proteomes" id="UP000256899"/>
    </source>
</evidence>
<dbReference type="PROSITE" id="PS51371">
    <property type="entry name" value="CBS"/>
    <property type="match status" value="1"/>
</dbReference>
<reference evidence="6 7" key="1">
    <citation type="submission" date="2018-08" db="EMBL/GenBank/DDBJ databases">
        <title>Thalassotalea euphylliae genome.</title>
        <authorList>
            <person name="Summers S."/>
            <person name="Rice S.A."/>
            <person name="Freckelton M.L."/>
            <person name="Nedved B.T."/>
            <person name="Hadfield M.G."/>
        </authorList>
    </citation>
    <scope>NUCLEOTIDE SEQUENCE [LARGE SCALE GENOMIC DNA]</scope>
    <source>
        <strain evidence="5 7">H2</strain>
        <strain evidence="6">H3</strain>
    </source>
</reference>
<keyword evidence="1 2" id="KW-0129">CBS domain</keyword>
<dbReference type="Proteomes" id="UP000256999">
    <property type="component" value="Unassembled WGS sequence"/>
</dbReference>
<dbReference type="AlphaFoldDB" id="A0A3E0UJU5"/>
<dbReference type="EMBL" id="QUOT01000001">
    <property type="protein sequence ID" value="REL31375.1"/>
    <property type="molecule type" value="Genomic_DNA"/>
</dbReference>